<dbReference type="InterPro" id="IPR011009">
    <property type="entry name" value="Kinase-like_dom_sf"/>
</dbReference>
<name>A0A4R2IKF7_9ACTN</name>
<dbReference type="Pfam" id="PF04655">
    <property type="entry name" value="APH_6_hur"/>
    <property type="match status" value="1"/>
</dbReference>
<proteinExistence type="predicted"/>
<dbReference type="InterPro" id="IPR006748">
    <property type="entry name" value="NH2Glyco/OHUrea_AB-resist_kin"/>
</dbReference>
<evidence type="ECO:0000313" key="2">
    <source>
        <dbReference type="Proteomes" id="UP000295573"/>
    </source>
</evidence>
<evidence type="ECO:0000313" key="1">
    <source>
        <dbReference type="EMBL" id="TCO44348.1"/>
    </source>
</evidence>
<sequence length="300" mass="32823">MIPEAFTRSTIEREGEAGATWLAELPGIVAELMERWGCKPDGPVVHGRVGVVVPVQDAVIKVSFPHPGNVHEPDAFTAWDGQGAVRLYERDDERFAMLLERVHPSTLAELGAGDEIAAVAGSLSRRLSIPAPPELPRLADQADSWEDELRRGAADFPDALPAAVVEAALAVVDELGRSQPDLLLHGDFHPRNILRAEREPWLAVDPKGYVGDPAYDGGTLLKPRALALIDSADLTKALQRELDVFAEAAELDRERVRRWAHLQLVQAAFHGRRYGFGRARSGPLLDRIIALADQLAVSWC</sequence>
<organism evidence="1 2">
    <name type="scientific">Kribbella antiqua</name>
    <dbReference type="NCBI Taxonomy" id="2512217"/>
    <lineage>
        <taxon>Bacteria</taxon>
        <taxon>Bacillati</taxon>
        <taxon>Actinomycetota</taxon>
        <taxon>Actinomycetes</taxon>
        <taxon>Propionibacteriales</taxon>
        <taxon>Kribbellaceae</taxon>
        <taxon>Kribbella</taxon>
    </lineage>
</organism>
<comment type="caution">
    <text evidence="1">The sequence shown here is derived from an EMBL/GenBank/DDBJ whole genome shotgun (WGS) entry which is preliminary data.</text>
</comment>
<keyword evidence="2" id="KW-1185">Reference proteome</keyword>
<dbReference type="GO" id="GO:0016773">
    <property type="term" value="F:phosphotransferase activity, alcohol group as acceptor"/>
    <property type="evidence" value="ECO:0007669"/>
    <property type="project" value="InterPro"/>
</dbReference>
<dbReference type="RefSeq" id="WP_199237217.1">
    <property type="nucleotide sequence ID" value="NZ_SLWR01000010.1"/>
</dbReference>
<dbReference type="SUPFAM" id="SSF56112">
    <property type="entry name" value="Protein kinase-like (PK-like)"/>
    <property type="match status" value="1"/>
</dbReference>
<gene>
    <name evidence="1" type="ORF">EV646_11058</name>
</gene>
<protein>
    <submittedName>
        <fullName evidence="1">Streptomycin 6-kinase</fullName>
    </submittedName>
</protein>
<dbReference type="GO" id="GO:0019748">
    <property type="term" value="P:secondary metabolic process"/>
    <property type="evidence" value="ECO:0007669"/>
    <property type="project" value="InterPro"/>
</dbReference>
<keyword evidence="1" id="KW-0808">Transferase</keyword>
<dbReference type="GO" id="GO:0016301">
    <property type="term" value="F:kinase activity"/>
    <property type="evidence" value="ECO:0007669"/>
    <property type="project" value="UniProtKB-KW"/>
</dbReference>
<dbReference type="AlphaFoldDB" id="A0A4R2IKF7"/>
<dbReference type="EMBL" id="SLWR01000010">
    <property type="protein sequence ID" value="TCO44348.1"/>
    <property type="molecule type" value="Genomic_DNA"/>
</dbReference>
<accession>A0A4R2IKF7</accession>
<dbReference type="Gene3D" id="1.10.510.10">
    <property type="entry name" value="Transferase(Phosphotransferase) domain 1"/>
    <property type="match status" value="1"/>
</dbReference>
<keyword evidence="1" id="KW-0418">Kinase</keyword>
<reference evidence="1 2" key="1">
    <citation type="journal article" date="2015" name="Stand. Genomic Sci.">
        <title>Genomic Encyclopedia of Bacterial and Archaeal Type Strains, Phase III: the genomes of soil and plant-associated and newly described type strains.</title>
        <authorList>
            <person name="Whitman W.B."/>
            <person name="Woyke T."/>
            <person name="Klenk H.P."/>
            <person name="Zhou Y."/>
            <person name="Lilburn T.G."/>
            <person name="Beck B.J."/>
            <person name="De Vos P."/>
            <person name="Vandamme P."/>
            <person name="Eisen J.A."/>
            <person name="Garrity G."/>
            <person name="Hugenholtz P."/>
            <person name="Kyrpides N.C."/>
        </authorList>
    </citation>
    <scope>NUCLEOTIDE SEQUENCE [LARGE SCALE GENOMIC DNA]</scope>
    <source>
        <strain evidence="1 2">VKM Ac-2541</strain>
    </source>
</reference>
<dbReference type="Proteomes" id="UP000295573">
    <property type="component" value="Unassembled WGS sequence"/>
</dbReference>